<organism evidence="1 2">
    <name type="scientific">Clavelina lepadiformis</name>
    <name type="common">Light-bulb sea squirt</name>
    <name type="synonym">Ascidia lepadiformis</name>
    <dbReference type="NCBI Taxonomy" id="159417"/>
    <lineage>
        <taxon>Eukaryota</taxon>
        <taxon>Metazoa</taxon>
        <taxon>Chordata</taxon>
        <taxon>Tunicata</taxon>
        <taxon>Ascidiacea</taxon>
        <taxon>Aplousobranchia</taxon>
        <taxon>Clavelinidae</taxon>
        <taxon>Clavelina</taxon>
    </lineage>
</organism>
<dbReference type="EMBL" id="CAWYQH010000024">
    <property type="protein sequence ID" value="CAK8676231.1"/>
    <property type="molecule type" value="Genomic_DNA"/>
</dbReference>
<name>A0ABP0FA34_CLALP</name>
<dbReference type="Proteomes" id="UP001642483">
    <property type="component" value="Unassembled WGS sequence"/>
</dbReference>
<gene>
    <name evidence="1" type="ORF">CVLEPA_LOCUS5699</name>
</gene>
<protein>
    <submittedName>
        <fullName evidence="1">Uncharacterized protein</fullName>
    </submittedName>
</protein>
<reference evidence="1 2" key="1">
    <citation type="submission" date="2024-02" db="EMBL/GenBank/DDBJ databases">
        <authorList>
            <person name="Daric V."/>
            <person name="Darras S."/>
        </authorList>
    </citation>
    <scope>NUCLEOTIDE SEQUENCE [LARGE SCALE GENOMIC DNA]</scope>
</reference>
<accession>A0ABP0FA34</accession>
<sequence>MFSSASIVSTSFYKPGSFLFALKQHGFADFPMTNSHSLSEPSIFTMLSNFQQHQNLVLFLTMLTLRSD</sequence>
<evidence type="ECO:0000313" key="2">
    <source>
        <dbReference type="Proteomes" id="UP001642483"/>
    </source>
</evidence>
<keyword evidence="2" id="KW-1185">Reference proteome</keyword>
<proteinExistence type="predicted"/>
<evidence type="ECO:0000313" key="1">
    <source>
        <dbReference type="EMBL" id="CAK8676231.1"/>
    </source>
</evidence>
<comment type="caution">
    <text evidence="1">The sequence shown here is derived from an EMBL/GenBank/DDBJ whole genome shotgun (WGS) entry which is preliminary data.</text>
</comment>